<comment type="caution">
    <text evidence="2">The sequence shown here is derived from an EMBL/GenBank/DDBJ whole genome shotgun (WGS) entry which is preliminary data.</text>
</comment>
<gene>
    <name evidence="2" type="ORF">ACFOW3_12525</name>
</gene>
<dbReference type="EMBL" id="JBHSAJ010000032">
    <property type="protein sequence ID" value="MFC3935446.1"/>
    <property type="molecule type" value="Genomic_DNA"/>
</dbReference>
<protein>
    <submittedName>
        <fullName evidence="2">Helix-turn-helix transcriptional regulator</fullName>
    </submittedName>
</protein>
<evidence type="ECO:0000259" key="1">
    <source>
        <dbReference type="SMART" id="SM00421"/>
    </source>
</evidence>
<keyword evidence="3" id="KW-1185">Reference proteome</keyword>
<reference evidence="3" key="1">
    <citation type="journal article" date="2019" name="Int. J. Syst. Evol. Microbiol.">
        <title>The Global Catalogue of Microorganisms (GCM) 10K type strain sequencing project: providing services to taxonomists for standard genome sequencing and annotation.</title>
        <authorList>
            <consortium name="The Broad Institute Genomics Platform"/>
            <consortium name="The Broad Institute Genome Sequencing Center for Infectious Disease"/>
            <person name="Wu L."/>
            <person name="Ma J."/>
        </authorList>
    </citation>
    <scope>NUCLEOTIDE SEQUENCE [LARGE SCALE GENOMIC DNA]</scope>
    <source>
        <strain evidence="3">CCUG 2113</strain>
    </source>
</reference>
<evidence type="ECO:0000313" key="3">
    <source>
        <dbReference type="Proteomes" id="UP001595693"/>
    </source>
</evidence>
<proteinExistence type="predicted"/>
<dbReference type="SMART" id="SM00421">
    <property type="entry name" value="HTH_LUXR"/>
    <property type="match status" value="1"/>
</dbReference>
<dbReference type="InterPro" id="IPR000792">
    <property type="entry name" value="Tscrpt_reg_LuxR_C"/>
</dbReference>
<sequence length="407" mass="43867">MHPAFCDLLASVSDGTRFGDTLARYAASFRADLLGGAFLASDLDQLAQWGAEFAAHPEVDYWLQSPSSDGAPALLAMGVTPEAAQRYATHFRLQDPLWDDAMAQRARTDPSGTWVATDAPVHATRGFRRSEIYSDFLREYGIGTRMFGGSQGASHPVGNLFMSVYRQGDDEGFTPEEVARFRAEFGGVQRAAFLHREMVALRARTQGLESLMEQMPMGLLFFDAAGRLLHANALARLLSARPESVALRTLLRSPVLASTADAALRALFQQSLQGRSGCVELPGTAGGLLLVTLPLSDLAALGLCHRAPGVAWVVLERSLCSEAAVALARQAYRLSPSEADLLLALMRGQTPQDFADARGSRISTVRTQMSALLAKTRTQRQQDLVALVARLMLLAPGNVALQGIAVV</sequence>
<accession>A0ABV8DAD3</accession>
<name>A0ABV8DAD3_9BURK</name>
<evidence type="ECO:0000313" key="2">
    <source>
        <dbReference type="EMBL" id="MFC3935446.1"/>
    </source>
</evidence>
<dbReference type="InterPro" id="IPR016032">
    <property type="entry name" value="Sig_transdc_resp-reg_C-effctor"/>
</dbReference>
<dbReference type="Proteomes" id="UP001595693">
    <property type="component" value="Unassembled WGS sequence"/>
</dbReference>
<dbReference type="RefSeq" id="WP_435301292.1">
    <property type="nucleotide sequence ID" value="NZ_JAMXAX010000055.1"/>
</dbReference>
<dbReference type="Gene3D" id="1.10.10.10">
    <property type="entry name" value="Winged helix-like DNA-binding domain superfamily/Winged helix DNA-binding domain"/>
    <property type="match status" value="1"/>
</dbReference>
<feature type="domain" description="HTH luxR-type" evidence="1">
    <location>
        <begin position="331"/>
        <end position="388"/>
    </location>
</feature>
<dbReference type="InterPro" id="IPR036388">
    <property type="entry name" value="WH-like_DNA-bd_sf"/>
</dbReference>
<organism evidence="2 3">
    <name type="scientific">Acidovorax facilis</name>
    <dbReference type="NCBI Taxonomy" id="12917"/>
    <lineage>
        <taxon>Bacteria</taxon>
        <taxon>Pseudomonadati</taxon>
        <taxon>Pseudomonadota</taxon>
        <taxon>Betaproteobacteria</taxon>
        <taxon>Burkholderiales</taxon>
        <taxon>Comamonadaceae</taxon>
        <taxon>Acidovorax</taxon>
    </lineage>
</organism>
<dbReference type="SUPFAM" id="SSF46894">
    <property type="entry name" value="C-terminal effector domain of the bipartite response regulators"/>
    <property type="match status" value="1"/>
</dbReference>